<gene>
    <name evidence="2" type="ORF">NW755_005935</name>
</gene>
<feature type="region of interest" description="Disordered" evidence="1">
    <location>
        <begin position="459"/>
        <end position="522"/>
    </location>
</feature>
<dbReference type="PANTHER" id="PTHR38887">
    <property type="entry name" value="CHROMOSOME 21, WHOLE GENOME SHOTGUN SEQUENCE"/>
    <property type="match status" value="1"/>
</dbReference>
<name>A0A9W8R751_9HYPO</name>
<dbReference type="PANTHER" id="PTHR38887:SF1">
    <property type="entry name" value="RAS MODIFICATION PROTEIN ERF4"/>
    <property type="match status" value="1"/>
</dbReference>
<keyword evidence="3" id="KW-1185">Reference proteome</keyword>
<feature type="compositionally biased region" description="Basic and acidic residues" evidence="1">
    <location>
        <begin position="151"/>
        <end position="163"/>
    </location>
</feature>
<accession>A0A9W8R751</accession>
<evidence type="ECO:0000313" key="3">
    <source>
        <dbReference type="Proteomes" id="UP001152087"/>
    </source>
</evidence>
<feature type="compositionally biased region" description="Basic and acidic residues" evidence="1">
    <location>
        <begin position="506"/>
        <end position="517"/>
    </location>
</feature>
<dbReference type="Proteomes" id="UP001152087">
    <property type="component" value="Unassembled WGS sequence"/>
</dbReference>
<evidence type="ECO:0000313" key="2">
    <source>
        <dbReference type="EMBL" id="KAJ4189114.1"/>
    </source>
</evidence>
<proteinExistence type="predicted"/>
<protein>
    <submittedName>
        <fullName evidence="2">Uncharacterized protein</fullName>
    </submittedName>
</protein>
<dbReference type="AlphaFoldDB" id="A0A9W8R751"/>
<evidence type="ECO:0000256" key="1">
    <source>
        <dbReference type="SAM" id="MobiDB-lite"/>
    </source>
</evidence>
<reference evidence="2" key="1">
    <citation type="submission" date="2022-09" db="EMBL/GenBank/DDBJ databases">
        <title>Fusarium specimens isolated from Avocado Roots.</title>
        <authorList>
            <person name="Stajich J."/>
            <person name="Roper C."/>
            <person name="Heimlech-Rivalta G."/>
        </authorList>
    </citation>
    <scope>NUCLEOTIDE SEQUENCE</scope>
    <source>
        <strain evidence="2">A02</strain>
    </source>
</reference>
<feature type="compositionally biased region" description="Basic and acidic residues" evidence="1">
    <location>
        <begin position="472"/>
        <end position="498"/>
    </location>
</feature>
<comment type="caution">
    <text evidence="2">The sequence shown here is derived from an EMBL/GenBank/DDBJ whole genome shotgun (WGS) entry which is preliminary data.</text>
</comment>
<dbReference type="InterPro" id="IPR053221">
    <property type="entry name" value="Burnettramic_acid_biosynth"/>
</dbReference>
<feature type="region of interest" description="Disordered" evidence="1">
    <location>
        <begin position="114"/>
        <end position="163"/>
    </location>
</feature>
<sequence length="557" mass="62989">MNSFKLQQHRSPQSQYETVTSKITSRLVQEAIRERDKNISRPEGLIKKKDDPVDDFVRLTAASIGFVSEAIHYRRLKKEAKKKQNASVTRQPDEVPIVAQLNEAIWELDAVGQEAVREERPQSPKELDVSTEPKEPHEPEESKVRNKLQKPKPEEPKEPKEPKDVAKAFLQRHPFECQTETNTKLALPVILPQRRPKDRGRGFVRAYAPVLADVSIDQETFLDLIDSFNKSLEPNPYLYAINLTGLASMAAPDPFSMLIGASIDVLSFMTVEAHSRFKSNKFLDHVNAEFFAPRGLVCLVVTWSPNTNDDELVSAVALDGRPVESPPLTQQMKDIVMQKASGKETLEKFKYQFQDNMKPSKGTVSWPEPAPLTFPSLDKISKGRESEAKKKKLDNAEKWLDEYMDRRGQAKWIRKNPDHSVANMLPKPEFRSRYSDPNHPASSGDIVALLTGGRWKYGRAKPAEAESSASKADSDRDSDSEKEQKKQEKKREKKKQTDDSSDDEEKDQRASKDEDKISSGGWGQLFQSNVLYLVIANLPRKEEPAEVDSSVVAELPS</sequence>
<dbReference type="EMBL" id="JAOQAV010000013">
    <property type="protein sequence ID" value="KAJ4189114.1"/>
    <property type="molecule type" value="Genomic_DNA"/>
</dbReference>
<feature type="compositionally biased region" description="Basic and acidic residues" evidence="1">
    <location>
        <begin position="115"/>
        <end position="144"/>
    </location>
</feature>
<feature type="region of interest" description="Disordered" evidence="1">
    <location>
        <begin position="414"/>
        <end position="445"/>
    </location>
</feature>
<organism evidence="2 3">
    <name type="scientific">Fusarium falciforme</name>
    <dbReference type="NCBI Taxonomy" id="195108"/>
    <lineage>
        <taxon>Eukaryota</taxon>
        <taxon>Fungi</taxon>
        <taxon>Dikarya</taxon>
        <taxon>Ascomycota</taxon>
        <taxon>Pezizomycotina</taxon>
        <taxon>Sordariomycetes</taxon>
        <taxon>Hypocreomycetidae</taxon>
        <taxon>Hypocreales</taxon>
        <taxon>Nectriaceae</taxon>
        <taxon>Fusarium</taxon>
        <taxon>Fusarium solani species complex</taxon>
    </lineage>
</organism>
<feature type="region of interest" description="Disordered" evidence="1">
    <location>
        <begin position="1"/>
        <end position="20"/>
    </location>
</feature>